<evidence type="ECO:0000259" key="1">
    <source>
        <dbReference type="Pfam" id="PF01636"/>
    </source>
</evidence>
<dbReference type="HOGENOM" id="CLU_846814_0_0_11"/>
<keyword evidence="3" id="KW-1185">Reference proteome</keyword>
<sequence>MASGAYGFNAADADIERLVQRIKNVNFRIRLGQQDWILKCHRPGSVKNLGFSQGLEELLVNAGFPVAKLQISQNGQALVQHGEMFFTLHDWVPGQQITIDQRDKTLERHPDLTQELGAALGRLHRLGEPLLTSASAPIDGRWLLTGPRRTVTSIRRGRPPQVFKAARLRVRPRKSEFDQWILSELPRLYRVANRLADETSVALLDSDDVVVAHNDLNWENLIFGPTFRLRALLDFDNATPLPRALDVGAAVAVLVGSATARIDQFLASYASESGHHVDRDLVTLGMRWKCARSMLWSIDSYLSGRIADSRMVANWCRHLDDCLKAIAD</sequence>
<evidence type="ECO:0000313" key="3">
    <source>
        <dbReference type="Proteomes" id="UP000007947"/>
    </source>
</evidence>
<dbReference type="Proteomes" id="UP000007947">
    <property type="component" value="Chromosome"/>
</dbReference>
<evidence type="ECO:0000313" key="2">
    <source>
        <dbReference type="EMBL" id="BAK37896.1"/>
    </source>
</evidence>
<dbReference type="EMBL" id="AP012204">
    <property type="protein sequence ID" value="BAK37896.1"/>
    <property type="molecule type" value="Genomic_DNA"/>
</dbReference>
<gene>
    <name evidence="2" type="ordered locus">MLP_48820</name>
</gene>
<dbReference type="KEGG" id="mph:MLP_48820"/>
<dbReference type="AlphaFoldDB" id="F5XFW2"/>
<reference evidence="2 3" key="1">
    <citation type="submission" date="2011-05" db="EMBL/GenBank/DDBJ databases">
        <title>Whole genome sequence of Microlunatus phosphovorus NM-1.</title>
        <authorList>
            <person name="Hosoyama A."/>
            <person name="Sasaki K."/>
            <person name="Harada T."/>
            <person name="Igarashi R."/>
            <person name="Kawakoshi A."/>
            <person name="Sasagawa M."/>
            <person name="Fukada J."/>
            <person name="Nakamura S."/>
            <person name="Katano Y."/>
            <person name="Hanada S."/>
            <person name="Kamagata Y."/>
            <person name="Nakamura N."/>
            <person name="Yamazaki S."/>
            <person name="Fujita N."/>
        </authorList>
    </citation>
    <scope>NUCLEOTIDE SEQUENCE [LARGE SCALE GENOMIC DNA]</scope>
    <source>
        <strain evidence="3">ATCC 700054 / DSM 10555 / JCM 9379 / NBRC 101784 / NCIMB 13414 / VKM Ac-1990 / NM-1</strain>
    </source>
</reference>
<dbReference type="Gene3D" id="3.90.1200.10">
    <property type="match status" value="1"/>
</dbReference>
<dbReference type="InterPro" id="IPR011009">
    <property type="entry name" value="Kinase-like_dom_sf"/>
</dbReference>
<feature type="domain" description="Aminoglycoside phosphotransferase" evidence="1">
    <location>
        <begin position="18"/>
        <end position="265"/>
    </location>
</feature>
<dbReference type="Pfam" id="PF01636">
    <property type="entry name" value="APH"/>
    <property type="match status" value="1"/>
</dbReference>
<dbReference type="InterPro" id="IPR002575">
    <property type="entry name" value="Aminoglycoside_PTrfase"/>
</dbReference>
<proteinExistence type="predicted"/>
<accession>F5XFW2</accession>
<dbReference type="SUPFAM" id="SSF56112">
    <property type="entry name" value="Protein kinase-like (PK-like)"/>
    <property type="match status" value="1"/>
</dbReference>
<protein>
    <recommendedName>
        <fullName evidence="1">Aminoglycoside phosphotransferase domain-containing protein</fullName>
    </recommendedName>
</protein>
<dbReference type="Gene3D" id="3.30.200.20">
    <property type="entry name" value="Phosphorylase Kinase, domain 1"/>
    <property type="match status" value="1"/>
</dbReference>
<name>F5XFW2_MICPN</name>
<organism evidence="2 3">
    <name type="scientific">Microlunatus phosphovorus (strain ATCC 700054 / DSM 10555 / JCM 9379 / NBRC 101784 / NCIMB 13414 / VKM Ac-1990 / NM-1)</name>
    <dbReference type="NCBI Taxonomy" id="1032480"/>
    <lineage>
        <taxon>Bacteria</taxon>
        <taxon>Bacillati</taxon>
        <taxon>Actinomycetota</taxon>
        <taxon>Actinomycetes</taxon>
        <taxon>Propionibacteriales</taxon>
        <taxon>Propionibacteriaceae</taxon>
        <taxon>Microlunatus</taxon>
    </lineage>
</organism>
<dbReference type="eggNOG" id="COG2334">
    <property type="taxonomic scope" value="Bacteria"/>
</dbReference>